<feature type="transmembrane region" description="Helical" evidence="1">
    <location>
        <begin position="48"/>
        <end position="66"/>
    </location>
</feature>
<evidence type="ECO:0000256" key="1">
    <source>
        <dbReference type="SAM" id="Phobius"/>
    </source>
</evidence>
<evidence type="ECO:0008006" key="4">
    <source>
        <dbReference type="Google" id="ProtNLM"/>
    </source>
</evidence>
<dbReference type="EMBL" id="CP113787">
    <property type="protein sequence ID" value="WAL43932.1"/>
    <property type="molecule type" value="Genomic_DNA"/>
</dbReference>
<feature type="transmembrane region" description="Helical" evidence="1">
    <location>
        <begin position="182"/>
        <end position="206"/>
    </location>
</feature>
<feature type="transmembrane region" description="Helical" evidence="1">
    <location>
        <begin position="212"/>
        <end position="237"/>
    </location>
</feature>
<reference evidence="2" key="1">
    <citation type="submission" date="2022-11" db="EMBL/GenBank/DDBJ databases">
        <title>Dental biofilm bacteria. Genome sequencing and assembly.</title>
        <authorList>
            <person name="Robertsson C."/>
        </authorList>
    </citation>
    <scope>NUCLEOTIDE SEQUENCE</scope>
    <source>
        <strain evidence="2">CW</strain>
    </source>
</reference>
<dbReference type="Proteomes" id="UP001163127">
    <property type="component" value="Chromosome"/>
</dbReference>
<feature type="transmembrane region" description="Helical" evidence="1">
    <location>
        <begin position="121"/>
        <end position="142"/>
    </location>
</feature>
<evidence type="ECO:0000313" key="3">
    <source>
        <dbReference type="Proteomes" id="UP001163127"/>
    </source>
</evidence>
<proteinExistence type="predicted"/>
<gene>
    <name evidence="2" type="ORF">OFA60_05130</name>
</gene>
<feature type="transmembrane region" description="Helical" evidence="1">
    <location>
        <begin position="78"/>
        <end position="94"/>
    </location>
</feature>
<organism evidence="2 3">
    <name type="scientific">Actinomyces naeslundii</name>
    <dbReference type="NCBI Taxonomy" id="1655"/>
    <lineage>
        <taxon>Bacteria</taxon>
        <taxon>Bacillati</taxon>
        <taxon>Actinomycetota</taxon>
        <taxon>Actinomycetes</taxon>
        <taxon>Actinomycetales</taxon>
        <taxon>Actinomycetaceae</taxon>
        <taxon>Actinomyces</taxon>
    </lineage>
</organism>
<evidence type="ECO:0000313" key="2">
    <source>
        <dbReference type="EMBL" id="WAL43932.1"/>
    </source>
</evidence>
<dbReference type="RefSeq" id="WP_256700537.1">
    <property type="nucleotide sequence ID" value="NZ_CP113787.1"/>
</dbReference>
<keyword evidence="1" id="KW-1133">Transmembrane helix</keyword>
<protein>
    <recommendedName>
        <fullName evidence="4">ABC-2 family transporter protein</fullName>
    </recommendedName>
</protein>
<keyword evidence="1" id="KW-0812">Transmembrane</keyword>
<feature type="transmembrane region" description="Helical" evidence="1">
    <location>
        <begin position="154"/>
        <end position="175"/>
    </location>
</feature>
<keyword evidence="1" id="KW-0472">Membrane</keyword>
<name>A0AA47FIH4_ACTNA</name>
<dbReference type="AlphaFoldDB" id="A0AA47FIH4"/>
<accession>A0AA47FIH4</accession>
<sequence length="246" mass="26199">MSKSTAVRPSGAPAASGMRGAGALTRWEMVRAVMRLELLIAWRRRDTAALLVLCALGALGAAVPGVRGWLGPFSPENLVYYLPAAVLMVVLDLWRPSREARMRRLYGALPVMRLDVLAARYLLLAVGWVTLFLGGTAVVLAVGGLSNDTVGRHLTYLFLFGVIAAVEPLLLAGYGGTTSLPVLAMWGLAIGFCVEMPVVFGVQIALEAMPQQVVLAGGLGLIVVLSTVGLGASWCGCRRIYLRQDH</sequence>